<evidence type="ECO:0000256" key="1">
    <source>
        <dbReference type="ARBA" id="ARBA00022962"/>
    </source>
</evidence>
<reference evidence="3 4" key="1">
    <citation type="submission" date="2016-10" db="EMBL/GenBank/DDBJ databases">
        <authorList>
            <person name="de Groot N.N."/>
        </authorList>
    </citation>
    <scope>NUCLEOTIDE SEQUENCE [LARGE SCALE GENOMIC DNA]</scope>
    <source>
        <strain evidence="3 4">743A</strain>
    </source>
</reference>
<dbReference type="GO" id="GO:0016740">
    <property type="term" value="F:transferase activity"/>
    <property type="evidence" value="ECO:0007669"/>
    <property type="project" value="UniProtKB-KW"/>
</dbReference>
<dbReference type="PRINTS" id="PR00096">
    <property type="entry name" value="GATASE"/>
</dbReference>
<proteinExistence type="predicted"/>
<dbReference type="Gene3D" id="3.40.50.880">
    <property type="match status" value="1"/>
</dbReference>
<dbReference type="GO" id="GO:0004049">
    <property type="term" value="F:anthranilate synthase activity"/>
    <property type="evidence" value="ECO:0007669"/>
    <property type="project" value="TreeGrafter"/>
</dbReference>
<dbReference type="FunFam" id="3.40.50.880:FF:000003">
    <property type="entry name" value="Anthranilate synthase component II"/>
    <property type="match status" value="1"/>
</dbReference>
<name>A0A1I6JWG2_9FIRM</name>
<evidence type="ECO:0000313" key="3">
    <source>
        <dbReference type="EMBL" id="SFR83329.1"/>
    </source>
</evidence>
<dbReference type="AlphaFoldDB" id="A0A1I6JWG2"/>
<accession>A0A1I6JWG2</accession>
<dbReference type="STRING" id="37658.SAMN05661086_02018"/>
<dbReference type="OrthoDB" id="9804328at2"/>
<dbReference type="PANTHER" id="PTHR43418:SF4">
    <property type="entry name" value="MULTIFUNCTIONAL TRYPTOPHAN BIOSYNTHESIS PROTEIN"/>
    <property type="match status" value="1"/>
</dbReference>
<dbReference type="PANTHER" id="PTHR43418">
    <property type="entry name" value="MULTIFUNCTIONAL TRYPTOPHAN BIOSYNTHESIS PROTEIN-RELATED"/>
    <property type="match status" value="1"/>
</dbReference>
<evidence type="ECO:0000313" key="4">
    <source>
        <dbReference type="Proteomes" id="UP000199659"/>
    </source>
</evidence>
<keyword evidence="4" id="KW-1185">Reference proteome</keyword>
<sequence>MYIMIDNYDSFVYNLIAYLRELGCCVQVIRNDEVDIEKLKRNIEKKEIEGIVISPGPKSPENSGLSKEVLKEFAGKVPILGVCLGHQLIGYHFGAEIKKGKQPVHGKISPITHKGGGLFENIPPSFQVTRYHSLIISVNDFPECLQVDAQTADGVVMAVSHKDMPVYGVQFHPEAVLTQYGHVLLNNYIRICQEWKENEYSSKKA</sequence>
<dbReference type="Pfam" id="PF00117">
    <property type="entry name" value="GATase"/>
    <property type="match status" value="1"/>
</dbReference>
<dbReference type="NCBIfam" id="TIGR00566">
    <property type="entry name" value="trpG_papA"/>
    <property type="match status" value="1"/>
</dbReference>
<dbReference type="EMBL" id="FOYZ01000007">
    <property type="protein sequence ID" value="SFR83329.1"/>
    <property type="molecule type" value="Genomic_DNA"/>
</dbReference>
<dbReference type="CDD" id="cd01743">
    <property type="entry name" value="GATase1_Anthranilate_Synthase"/>
    <property type="match status" value="1"/>
</dbReference>
<dbReference type="SUPFAM" id="SSF52317">
    <property type="entry name" value="Class I glutamine amidotransferase-like"/>
    <property type="match status" value="1"/>
</dbReference>
<dbReference type="InterPro" id="IPR050472">
    <property type="entry name" value="Anth_synth/Amidotransfase"/>
</dbReference>
<organism evidence="3 4">
    <name type="scientific">Anaeromicropila populeti</name>
    <dbReference type="NCBI Taxonomy" id="37658"/>
    <lineage>
        <taxon>Bacteria</taxon>
        <taxon>Bacillati</taxon>
        <taxon>Bacillota</taxon>
        <taxon>Clostridia</taxon>
        <taxon>Lachnospirales</taxon>
        <taxon>Lachnospiraceae</taxon>
        <taxon>Anaeromicropila</taxon>
    </lineage>
</organism>
<dbReference type="PROSITE" id="PS51273">
    <property type="entry name" value="GATASE_TYPE_1"/>
    <property type="match status" value="1"/>
</dbReference>
<dbReference type="PRINTS" id="PR00097">
    <property type="entry name" value="ANTSNTHASEII"/>
</dbReference>
<dbReference type="InterPro" id="IPR006221">
    <property type="entry name" value="TrpG/PapA_dom"/>
</dbReference>
<protein>
    <submittedName>
        <fullName evidence="3">Aminodeoxychorismate synthase, glutamine amidotransferase subunit</fullName>
    </submittedName>
</protein>
<gene>
    <name evidence="3" type="ORF">SAMN05661086_02018</name>
</gene>
<feature type="domain" description="Glutamine amidotransferase" evidence="2">
    <location>
        <begin position="4"/>
        <end position="188"/>
    </location>
</feature>
<dbReference type="InterPro" id="IPR029062">
    <property type="entry name" value="Class_I_gatase-like"/>
</dbReference>
<dbReference type="Proteomes" id="UP000199659">
    <property type="component" value="Unassembled WGS sequence"/>
</dbReference>
<dbReference type="InterPro" id="IPR017926">
    <property type="entry name" value="GATASE"/>
</dbReference>
<dbReference type="PRINTS" id="PR00099">
    <property type="entry name" value="CPSGATASE"/>
</dbReference>
<keyword evidence="3" id="KW-0808">Transferase</keyword>
<keyword evidence="1 3" id="KW-0315">Glutamine amidotransferase</keyword>
<evidence type="ECO:0000259" key="2">
    <source>
        <dbReference type="Pfam" id="PF00117"/>
    </source>
</evidence>
<dbReference type="GO" id="GO:0000162">
    <property type="term" value="P:L-tryptophan biosynthetic process"/>
    <property type="evidence" value="ECO:0007669"/>
    <property type="project" value="TreeGrafter"/>
</dbReference>
<dbReference type="GO" id="GO:0005829">
    <property type="term" value="C:cytosol"/>
    <property type="evidence" value="ECO:0007669"/>
    <property type="project" value="TreeGrafter"/>
</dbReference>